<evidence type="ECO:0000313" key="10">
    <source>
        <dbReference type="Proteomes" id="UP001251849"/>
    </source>
</evidence>
<reference evidence="9 10" key="1">
    <citation type="submission" date="2023-08" db="EMBL/GenBank/DDBJ databases">
        <title>Microbacterium aquilitoris sp. nov. and Microbacterium gwkjibeachense sp. nov., isolated from beach.</title>
        <authorList>
            <person name="Lee S.D."/>
            <person name="Yang H."/>
            <person name="Kim I."/>
        </authorList>
    </citation>
    <scope>NUCLEOTIDE SEQUENCE [LARGE SCALE GENOMIC DNA]</scope>
    <source>
        <strain evidence="9 10">KSW4-11</strain>
    </source>
</reference>
<evidence type="ECO:0000313" key="9">
    <source>
        <dbReference type="EMBL" id="MDT3315845.1"/>
    </source>
</evidence>
<name>A0ABU3G8J3_9MICO</name>
<dbReference type="Pfam" id="PF00528">
    <property type="entry name" value="BPD_transp_1"/>
    <property type="match status" value="1"/>
</dbReference>
<dbReference type="PANTHER" id="PTHR30193">
    <property type="entry name" value="ABC TRANSPORTER PERMEASE PROTEIN"/>
    <property type="match status" value="1"/>
</dbReference>
<keyword evidence="6 7" id="KW-0472">Membrane</keyword>
<comment type="caution">
    <text evidence="9">The sequence shown here is derived from an EMBL/GenBank/DDBJ whole genome shotgun (WGS) entry which is preliminary data.</text>
</comment>
<organism evidence="9 10">
    <name type="scientific">Microbacterium gawkjiense</name>
    <dbReference type="NCBI Taxonomy" id="3067309"/>
    <lineage>
        <taxon>Bacteria</taxon>
        <taxon>Bacillati</taxon>
        <taxon>Actinomycetota</taxon>
        <taxon>Actinomycetes</taxon>
        <taxon>Micrococcales</taxon>
        <taxon>Microbacteriaceae</taxon>
        <taxon>Microbacterium</taxon>
    </lineage>
</organism>
<keyword evidence="2 7" id="KW-0813">Transport</keyword>
<dbReference type="RefSeq" id="WP_311860488.1">
    <property type="nucleotide sequence ID" value="NZ_JAUZVV010000001.1"/>
</dbReference>
<dbReference type="InterPro" id="IPR000515">
    <property type="entry name" value="MetI-like"/>
</dbReference>
<gene>
    <name evidence="9" type="ORF">Q9S71_03315</name>
</gene>
<dbReference type="InterPro" id="IPR035906">
    <property type="entry name" value="MetI-like_sf"/>
</dbReference>
<dbReference type="Gene3D" id="1.10.3720.10">
    <property type="entry name" value="MetI-like"/>
    <property type="match status" value="1"/>
</dbReference>
<proteinExistence type="inferred from homology"/>
<feature type="transmembrane region" description="Helical" evidence="7">
    <location>
        <begin position="202"/>
        <end position="223"/>
    </location>
</feature>
<keyword evidence="5 7" id="KW-1133">Transmembrane helix</keyword>
<evidence type="ECO:0000256" key="2">
    <source>
        <dbReference type="ARBA" id="ARBA00022448"/>
    </source>
</evidence>
<keyword evidence="10" id="KW-1185">Reference proteome</keyword>
<dbReference type="SUPFAM" id="SSF161098">
    <property type="entry name" value="MetI-like"/>
    <property type="match status" value="1"/>
</dbReference>
<accession>A0ABU3G8J3</accession>
<evidence type="ECO:0000256" key="4">
    <source>
        <dbReference type="ARBA" id="ARBA00022692"/>
    </source>
</evidence>
<comment type="similarity">
    <text evidence="7">Belongs to the binding-protein-dependent transport system permease family.</text>
</comment>
<feature type="transmembrane region" description="Helical" evidence="7">
    <location>
        <begin position="9"/>
        <end position="28"/>
    </location>
</feature>
<comment type="subcellular location">
    <subcellularLocation>
        <location evidence="1 7">Cell membrane</location>
        <topology evidence="1 7">Multi-pass membrane protein</topology>
    </subcellularLocation>
</comment>
<dbReference type="Proteomes" id="UP001251849">
    <property type="component" value="Unassembled WGS sequence"/>
</dbReference>
<feature type="transmembrane region" description="Helical" evidence="7">
    <location>
        <begin position="261"/>
        <end position="280"/>
    </location>
</feature>
<evidence type="ECO:0000256" key="7">
    <source>
        <dbReference type="RuleBase" id="RU363032"/>
    </source>
</evidence>
<protein>
    <submittedName>
        <fullName evidence="9">Sugar ABC transporter permease</fullName>
    </submittedName>
</protein>
<evidence type="ECO:0000259" key="8">
    <source>
        <dbReference type="PROSITE" id="PS50928"/>
    </source>
</evidence>
<evidence type="ECO:0000256" key="3">
    <source>
        <dbReference type="ARBA" id="ARBA00022475"/>
    </source>
</evidence>
<dbReference type="PANTHER" id="PTHR30193:SF37">
    <property type="entry name" value="INNER MEMBRANE ABC TRANSPORTER PERMEASE PROTEIN YCJO"/>
    <property type="match status" value="1"/>
</dbReference>
<dbReference type="PROSITE" id="PS50928">
    <property type="entry name" value="ABC_TM1"/>
    <property type="match status" value="1"/>
</dbReference>
<evidence type="ECO:0000256" key="6">
    <source>
        <dbReference type="ARBA" id="ARBA00023136"/>
    </source>
</evidence>
<feature type="transmembrane region" description="Helical" evidence="7">
    <location>
        <begin position="65"/>
        <end position="87"/>
    </location>
</feature>
<evidence type="ECO:0000256" key="1">
    <source>
        <dbReference type="ARBA" id="ARBA00004651"/>
    </source>
</evidence>
<keyword evidence="4 7" id="KW-0812">Transmembrane</keyword>
<dbReference type="EMBL" id="JAUZVV010000001">
    <property type="protein sequence ID" value="MDT3315845.1"/>
    <property type="molecule type" value="Genomic_DNA"/>
</dbReference>
<feature type="transmembrane region" description="Helical" evidence="7">
    <location>
        <begin position="152"/>
        <end position="175"/>
    </location>
</feature>
<dbReference type="CDD" id="cd06261">
    <property type="entry name" value="TM_PBP2"/>
    <property type="match status" value="1"/>
</dbReference>
<dbReference type="InterPro" id="IPR051393">
    <property type="entry name" value="ABC_transporter_permease"/>
</dbReference>
<feature type="domain" description="ABC transmembrane type-1" evidence="8">
    <location>
        <begin position="66"/>
        <end position="279"/>
    </location>
</feature>
<feature type="transmembrane region" description="Helical" evidence="7">
    <location>
        <begin position="99"/>
        <end position="120"/>
    </location>
</feature>
<sequence length="289" mass="31098">MATGISPPFWYVVPALALYTAIVLWPNGQGLFYSFTNWDGLGSVWDAVGIENYTRVLSDPNSIRAIINTFLLTIVVTVGQNVVGLLLALGLNAPIKSRYVLRLVFFLPVVLTPIVAGYLWRYLLTPNGTVNSFLESVGLGALQQNWLGDPDIVIYSICAAIIWQGAGYSMVIYLAGLQAVPAEALEAAAIDGAGSFRRTWSITLPLINGAIVVNLLLTLIANLKQFDTVFAMTEGGPSGASETMATLVYKTAFTYLQYPSALAQGVVLTVLVGVIAFAQFRLTQRKALG</sequence>
<keyword evidence="3" id="KW-1003">Cell membrane</keyword>
<evidence type="ECO:0000256" key="5">
    <source>
        <dbReference type="ARBA" id="ARBA00022989"/>
    </source>
</evidence>